<accession>A0AAN8RQ58</accession>
<feature type="region of interest" description="Disordered" evidence="1">
    <location>
        <begin position="647"/>
        <end position="747"/>
    </location>
</feature>
<dbReference type="AlphaFoldDB" id="A0AAN8RQ58"/>
<dbReference type="Proteomes" id="UP001313282">
    <property type="component" value="Unassembled WGS sequence"/>
</dbReference>
<feature type="chain" id="PRO_5042959674" evidence="2">
    <location>
        <begin position="31"/>
        <end position="747"/>
    </location>
</feature>
<sequence length="747" mass="83167">MPSAQATYPYTTLLTLLLTTLLLLPPPTTAYYQLGTRNKRNEWFGNYVSYASGSRISDNKVNKCILYPNVKDRGYITAVTIYNQPALRTSASVFAFYADTVCGSTQQKPMGRGSGAYKKKGPIAKPAYVAVLDKPVDDEEEGNDDYDELDGVWLINLFQALGREPNFRTMKALDYEDELRPGGLLEGTEGDPGQVIYKWNKNSIREPNYITGAVVKLEEPGGIIEQLTTSSNMYMALRDLTERALRPGSESIPNPLPEYFRKVVAGEITEGLTAPFLEDGIDSPTEIRRKKIEMRRRSKKERAEDPQGFRNLISAIAKDQEGALSDTSAQVELEDFLNNLDDDDENDENDEGVPVPDQSDLLPQEFQEIQESQEIQATQENQQNPNEDFGDLYMDVIGTNIPTETAFVEEYQAGDETPDEERLVKGKAPIDSPEPDPQEARNAARARAFERFMQDATAIQIDPDEQQIQDGPPQARMIWEEGDPIVTYPVRFDGSRFNLLQNQNNRAGAGPANSILISSTDSAVEEAQVDAGDAMEIEEAAAEEVQAGPVPAPLQQVGVEEELPQIQIIPAAVQGQDLQIENPEVNQEEIQIERIGAVDAIQEEEGDIPPVINLNIEEIQQQPQLAQQRPDRSEGFLPCFLSPQARTWESMESSRSSRYRDPPGFQPDYFIRKSSTSTGRRPRSRQSEQSAPRASFDDIENPLPPQNANDRSALENLIDIEDQLPGSEGSFADYEGFVSGRRRGSGN</sequence>
<dbReference type="EMBL" id="JAVHNR010000002">
    <property type="protein sequence ID" value="KAK6351057.1"/>
    <property type="molecule type" value="Genomic_DNA"/>
</dbReference>
<evidence type="ECO:0000313" key="3">
    <source>
        <dbReference type="EMBL" id="KAK6351057.1"/>
    </source>
</evidence>
<protein>
    <submittedName>
        <fullName evidence="3">Uncharacterized protein</fullName>
    </submittedName>
</protein>
<feature type="compositionally biased region" description="Acidic residues" evidence="1">
    <location>
        <begin position="339"/>
        <end position="351"/>
    </location>
</feature>
<reference evidence="3 4" key="1">
    <citation type="submission" date="2019-10" db="EMBL/GenBank/DDBJ databases">
        <authorList>
            <person name="Palmer J.M."/>
        </authorList>
    </citation>
    <scope>NUCLEOTIDE SEQUENCE [LARGE SCALE GENOMIC DNA]</scope>
    <source>
        <strain evidence="3 4">TWF718</strain>
    </source>
</reference>
<evidence type="ECO:0000256" key="2">
    <source>
        <dbReference type="SAM" id="SignalP"/>
    </source>
</evidence>
<evidence type="ECO:0000256" key="1">
    <source>
        <dbReference type="SAM" id="MobiDB-lite"/>
    </source>
</evidence>
<gene>
    <name evidence="3" type="ORF">TWF718_004231</name>
</gene>
<feature type="region of interest" description="Disordered" evidence="1">
    <location>
        <begin position="339"/>
        <end position="359"/>
    </location>
</feature>
<organism evidence="3 4">
    <name type="scientific">Orbilia javanica</name>
    <dbReference type="NCBI Taxonomy" id="47235"/>
    <lineage>
        <taxon>Eukaryota</taxon>
        <taxon>Fungi</taxon>
        <taxon>Dikarya</taxon>
        <taxon>Ascomycota</taxon>
        <taxon>Pezizomycotina</taxon>
        <taxon>Orbiliomycetes</taxon>
        <taxon>Orbiliales</taxon>
        <taxon>Orbiliaceae</taxon>
        <taxon>Orbilia</taxon>
    </lineage>
</organism>
<evidence type="ECO:0000313" key="4">
    <source>
        <dbReference type="Proteomes" id="UP001313282"/>
    </source>
</evidence>
<name>A0AAN8RQ58_9PEZI</name>
<feature type="region of interest" description="Disordered" evidence="1">
    <location>
        <begin position="414"/>
        <end position="441"/>
    </location>
</feature>
<proteinExistence type="predicted"/>
<comment type="caution">
    <text evidence="3">The sequence shown here is derived from an EMBL/GenBank/DDBJ whole genome shotgun (WGS) entry which is preliminary data.</text>
</comment>
<keyword evidence="2" id="KW-0732">Signal</keyword>
<keyword evidence="4" id="KW-1185">Reference proteome</keyword>
<feature type="signal peptide" evidence="2">
    <location>
        <begin position="1"/>
        <end position="30"/>
    </location>
</feature>